<dbReference type="AlphaFoldDB" id="A0A6C0BS93"/>
<protein>
    <submittedName>
        <fullName evidence="1">Uncharacterized protein</fullName>
    </submittedName>
</protein>
<name>A0A6C0BS93_9ZZZZ</name>
<reference evidence="1" key="1">
    <citation type="journal article" date="2020" name="Nature">
        <title>Giant virus diversity and host interactions through global metagenomics.</title>
        <authorList>
            <person name="Schulz F."/>
            <person name="Roux S."/>
            <person name="Paez-Espino D."/>
            <person name="Jungbluth S."/>
            <person name="Walsh D.A."/>
            <person name="Denef V.J."/>
            <person name="McMahon K.D."/>
            <person name="Konstantinidis K.T."/>
            <person name="Eloe-Fadrosh E.A."/>
            <person name="Kyrpides N.C."/>
            <person name="Woyke T."/>
        </authorList>
    </citation>
    <scope>NUCLEOTIDE SEQUENCE</scope>
    <source>
        <strain evidence="1">GVMAG-M-3300018416-45</strain>
    </source>
</reference>
<sequence>MNKCCYSASNNIHSDLPPLMNDGRNFTSWNSSYNKINDTNKLKTNWDYRQYLTNNPDIIVRRDNSITKYLQDDGMSLISDSGSAPAFTENRSVNSTKPDVHDVSDLKLQYINKYNLMKSNETPTLTQEQLFK</sequence>
<dbReference type="EMBL" id="MN739225">
    <property type="protein sequence ID" value="QHS94494.1"/>
    <property type="molecule type" value="Genomic_DNA"/>
</dbReference>
<accession>A0A6C0BS93</accession>
<proteinExistence type="predicted"/>
<evidence type="ECO:0000313" key="1">
    <source>
        <dbReference type="EMBL" id="QHS94494.1"/>
    </source>
</evidence>
<organism evidence="1">
    <name type="scientific">viral metagenome</name>
    <dbReference type="NCBI Taxonomy" id="1070528"/>
    <lineage>
        <taxon>unclassified sequences</taxon>
        <taxon>metagenomes</taxon>
        <taxon>organismal metagenomes</taxon>
    </lineage>
</organism>